<keyword evidence="2" id="KW-1133">Transmembrane helix</keyword>
<reference evidence="3 4" key="1">
    <citation type="journal article" date="2020" name="Nature">
        <title>Six reference-quality genomes reveal evolution of bat adaptations.</title>
        <authorList>
            <person name="Jebb D."/>
            <person name="Huang Z."/>
            <person name="Pippel M."/>
            <person name="Hughes G.M."/>
            <person name="Lavrichenko K."/>
            <person name="Devanna P."/>
            <person name="Winkler S."/>
            <person name="Jermiin L.S."/>
            <person name="Skirmuntt E.C."/>
            <person name="Katzourakis A."/>
            <person name="Burkitt-Gray L."/>
            <person name="Ray D.A."/>
            <person name="Sullivan K.A.M."/>
            <person name="Roscito J.G."/>
            <person name="Kirilenko B.M."/>
            <person name="Davalos L.M."/>
            <person name="Corthals A.P."/>
            <person name="Power M.L."/>
            <person name="Jones G."/>
            <person name="Ransome R.D."/>
            <person name="Dechmann D.K.N."/>
            <person name="Locatelli A.G."/>
            <person name="Puechmaille S.J."/>
            <person name="Fedrigo O."/>
            <person name="Jarvis E.D."/>
            <person name="Hiller M."/>
            <person name="Vernes S.C."/>
            <person name="Myers E.W."/>
            <person name="Teeling E.C."/>
        </authorList>
    </citation>
    <scope>NUCLEOTIDE SEQUENCE [LARGE SCALE GENOMIC DNA]</scope>
    <source>
        <strain evidence="3">MPipKuh1</strain>
        <tissue evidence="3">Flight muscle</tissue>
    </source>
</reference>
<dbReference type="EMBL" id="JACAGB010000007">
    <property type="protein sequence ID" value="KAF6353816.1"/>
    <property type="molecule type" value="Genomic_DNA"/>
</dbReference>
<dbReference type="Pfam" id="PF15932">
    <property type="entry name" value="DUF4748"/>
    <property type="match status" value="1"/>
</dbReference>
<name>A0A7J7XWQ7_PIPKU</name>
<feature type="region of interest" description="Disordered" evidence="1">
    <location>
        <begin position="285"/>
        <end position="321"/>
    </location>
</feature>
<comment type="caution">
    <text evidence="3">The sequence shown here is derived from an EMBL/GenBank/DDBJ whole genome shotgun (WGS) entry which is preliminary data.</text>
</comment>
<feature type="compositionally biased region" description="Basic and acidic residues" evidence="1">
    <location>
        <begin position="41"/>
        <end position="51"/>
    </location>
</feature>
<keyword evidence="2" id="KW-0472">Membrane</keyword>
<organism evidence="3 4">
    <name type="scientific">Pipistrellus kuhlii</name>
    <name type="common">Kuhl's pipistrelle</name>
    <dbReference type="NCBI Taxonomy" id="59472"/>
    <lineage>
        <taxon>Eukaryota</taxon>
        <taxon>Metazoa</taxon>
        <taxon>Chordata</taxon>
        <taxon>Craniata</taxon>
        <taxon>Vertebrata</taxon>
        <taxon>Euteleostomi</taxon>
        <taxon>Mammalia</taxon>
        <taxon>Eutheria</taxon>
        <taxon>Laurasiatheria</taxon>
        <taxon>Chiroptera</taxon>
        <taxon>Yangochiroptera</taxon>
        <taxon>Vespertilionidae</taxon>
        <taxon>Pipistrellus</taxon>
    </lineage>
</organism>
<proteinExistence type="predicted"/>
<dbReference type="AlphaFoldDB" id="A0A7J7XWQ7"/>
<feature type="compositionally biased region" description="Polar residues" evidence="1">
    <location>
        <begin position="216"/>
        <end position="225"/>
    </location>
</feature>
<dbReference type="InterPro" id="IPR031833">
    <property type="entry name" value="DUF4748"/>
</dbReference>
<accession>A0A7J7XWQ7</accession>
<evidence type="ECO:0000256" key="1">
    <source>
        <dbReference type="SAM" id="MobiDB-lite"/>
    </source>
</evidence>
<gene>
    <name evidence="3" type="ORF">mPipKuh1_013765</name>
</gene>
<evidence type="ECO:0000313" key="4">
    <source>
        <dbReference type="Proteomes" id="UP000558488"/>
    </source>
</evidence>
<sequence>MISSSPWKLRVSSGGVSAAAPLSDSDSMRRAQPIHFSGPKRLPESALRDDAELGPLLPGRKQASATLRKGRGTAARPIGNRADGRTTNHRAELGRGAGRGRGNPNSARPDSAPGRRETSERARRRVSWEEEFGPARPAPEAFGSCSFRPVGGTGGVGEAPDANYNSRRRPRCRGGWDLNMAAVVAATALKGRGARNARVLRGILAGATANKAAQSRTRALQSHSSPECKEEPEPLPPELEYIPRKKAKNPMKAVGVAWAIGFPCGILLFILTKREVDKNRLKQMKARQNMRAANTGEYESQRFRASSQHAQSPEAGSGVQT</sequence>
<evidence type="ECO:0000256" key="2">
    <source>
        <dbReference type="SAM" id="Phobius"/>
    </source>
</evidence>
<protein>
    <submittedName>
        <fullName evidence="3">PNKD metallo-beta-lactamase domain containing</fullName>
    </submittedName>
</protein>
<feature type="region of interest" description="Disordered" evidence="1">
    <location>
        <begin position="1"/>
        <end position="146"/>
    </location>
</feature>
<dbReference type="Proteomes" id="UP000558488">
    <property type="component" value="Unassembled WGS sequence"/>
</dbReference>
<feature type="compositionally biased region" description="Basic and acidic residues" evidence="1">
    <location>
        <begin position="82"/>
        <end position="93"/>
    </location>
</feature>
<keyword evidence="2" id="KW-0812">Transmembrane</keyword>
<feature type="region of interest" description="Disordered" evidence="1">
    <location>
        <begin position="216"/>
        <end position="237"/>
    </location>
</feature>
<feature type="transmembrane region" description="Helical" evidence="2">
    <location>
        <begin position="253"/>
        <end position="272"/>
    </location>
</feature>
<evidence type="ECO:0000313" key="3">
    <source>
        <dbReference type="EMBL" id="KAF6353816.1"/>
    </source>
</evidence>
<keyword evidence="4" id="KW-1185">Reference proteome</keyword>